<dbReference type="InterPro" id="IPR047217">
    <property type="entry name" value="S49_SppA_67K_type_N"/>
</dbReference>
<keyword evidence="3" id="KW-0378">Hydrolase</keyword>
<accession>A0A5B8YD16</accession>
<dbReference type="InterPro" id="IPR002142">
    <property type="entry name" value="Peptidase_S49"/>
</dbReference>
<feature type="domain" description="Peptidase S49" evidence="5">
    <location>
        <begin position="452"/>
        <end position="583"/>
    </location>
</feature>
<evidence type="ECO:0000256" key="1">
    <source>
        <dbReference type="ARBA" id="ARBA00008683"/>
    </source>
</evidence>
<dbReference type="CDD" id="cd07023">
    <property type="entry name" value="S49_Sppa_N_C"/>
    <property type="match status" value="1"/>
</dbReference>
<name>A0A4Y6Q222_PERCE</name>
<evidence type="ECO:0000256" key="2">
    <source>
        <dbReference type="ARBA" id="ARBA00022670"/>
    </source>
</evidence>
<dbReference type="InterPro" id="IPR047272">
    <property type="entry name" value="S49_SppA_C"/>
</dbReference>
<gene>
    <name evidence="6" type="primary">sppA</name>
    <name evidence="6" type="ORF">FIV42_29090</name>
</gene>
<keyword evidence="7" id="KW-1185">Reference proteome</keyword>
<dbReference type="AlphaFoldDB" id="A0A4Y6Q222"/>
<protein>
    <submittedName>
        <fullName evidence="6">Signal peptide peptidase SppA</fullName>
    </submittedName>
</protein>
<dbReference type="NCBIfam" id="TIGR00706">
    <property type="entry name" value="SppA_dom"/>
    <property type="match status" value="1"/>
</dbReference>
<dbReference type="SUPFAM" id="SSF52096">
    <property type="entry name" value="ClpP/crotonase"/>
    <property type="match status" value="2"/>
</dbReference>
<dbReference type="PANTHER" id="PTHR33209">
    <property type="entry name" value="PROTEASE 4"/>
    <property type="match status" value="1"/>
</dbReference>
<feature type="domain" description="Peptidase S49" evidence="5">
    <location>
        <begin position="680"/>
        <end position="830"/>
    </location>
</feature>
<evidence type="ECO:0000313" key="7">
    <source>
        <dbReference type="Proteomes" id="UP000315995"/>
    </source>
</evidence>
<dbReference type="InterPro" id="IPR029045">
    <property type="entry name" value="ClpP/crotonase-like_dom_sf"/>
</dbReference>
<evidence type="ECO:0000256" key="3">
    <source>
        <dbReference type="ARBA" id="ARBA00022801"/>
    </source>
</evidence>
<accession>A0A4Y6Q222</accession>
<dbReference type="InterPro" id="IPR004635">
    <property type="entry name" value="Pept_S49_SppA"/>
</dbReference>
<keyword evidence="4" id="KW-0720">Serine protease</keyword>
<reference evidence="6 7" key="1">
    <citation type="submission" date="2019-06" db="EMBL/GenBank/DDBJ databases">
        <title>Persicimonas caeni gen. nov., sp. nov., a predatory bacterium isolated from solar saltern.</title>
        <authorList>
            <person name="Wang S."/>
        </authorList>
    </citation>
    <scope>NUCLEOTIDE SEQUENCE [LARGE SCALE GENOMIC DNA]</scope>
    <source>
        <strain evidence="6 7">YN101</strain>
    </source>
</reference>
<dbReference type="GO" id="GO:0006508">
    <property type="term" value="P:proteolysis"/>
    <property type="evidence" value="ECO:0007669"/>
    <property type="project" value="UniProtKB-KW"/>
</dbReference>
<dbReference type="CDD" id="cd07018">
    <property type="entry name" value="S49_SppA_67K_type"/>
    <property type="match status" value="1"/>
</dbReference>
<evidence type="ECO:0000259" key="5">
    <source>
        <dbReference type="Pfam" id="PF01343"/>
    </source>
</evidence>
<evidence type="ECO:0000256" key="4">
    <source>
        <dbReference type="ARBA" id="ARBA00022825"/>
    </source>
</evidence>
<dbReference type="PANTHER" id="PTHR33209:SF1">
    <property type="entry name" value="PEPTIDASE S49 DOMAIN-CONTAINING PROTEIN"/>
    <property type="match status" value="1"/>
</dbReference>
<evidence type="ECO:0000313" key="6">
    <source>
        <dbReference type="EMBL" id="QDG54651.1"/>
    </source>
</evidence>
<sequence length="910" mass="100071">MYTPARRASRRAFLLCVHKLWGRDSLLLIFVVRLPGPQLIDIENPFDRGLEMIEDGLVAARHRAILVLVAAATCFALPASADAQDEPTPTNGLVLPDQSVTTRADAISLELNPAGLGFIRNGEAAVGVQQATGDFEGLQPEGTGLFLAGGNGTIGAGFGLQWLDRPQLDVDFSDYRKYTFGLGLSTEENFSFGFAYNFFGSSDSELLDDLDSWDVGLMWRPSANVGFGLRARDLNQPFLNGDDALPVRTAIGMALRFFDGRVLLDPTFEFTSDGDSIFLRPRLLIEPIDGVRFFGRTEWDMEFENDESRVTWAQTVLGLALNTTVLGLETAAIADFGDDNDFLGHTHLAWVSEGKRRGFGGRQRRWVLVDLTGGIAEQPVSGFFGPSASSFMSLLVELENLTEDETVEGVVLNVGQSDLGYAQIWEVRQAVKRMRKAGKETVTVLTNPTYRETYLGSVTEHVWLIPAEPYSPDGLSLNLTSYSETLAKAGIQAEFLRIGRYKSAPETYTYRQPSKEALEQTTRYLDGLFNRTIQALANDLDMDAEKIEEMVNRVPLFPAQAAEEGFIDKVVYLDNVEEKLRDEFGAHVSLEREYPEKLPAEMRWGTRPEIAVVVIEGSIVRGRSGRTPFINEVIAGSDTLTQIFDKLRRDPLVRAVVVRIDSPGGSAVGSDLIYREMRRLAEKKPVVASMGNIAASGGYYVAAGADEIFASPNTLTGSIGIFTGKFSISKLADVIGIGSTKIERGDRSGAFDIYQPWTEEEKKGVARSITYLYKLFIQQVARTRPLSPEEVDAVGRGRIWDGVSAEDKKLVDQLGGLMDAIRRAEELAGVRRGEVTYELYPESLGLFDASDTSVTAKLARKLFGQQEPVAFSADAALGSLVRRLGKGILLPALYEDGEPLMLLPHVVEID</sequence>
<dbReference type="Pfam" id="PF01343">
    <property type="entry name" value="Peptidase_S49"/>
    <property type="match status" value="2"/>
</dbReference>
<keyword evidence="2" id="KW-0645">Protease</keyword>
<dbReference type="Proteomes" id="UP000315995">
    <property type="component" value="Chromosome"/>
</dbReference>
<dbReference type="EMBL" id="CP041186">
    <property type="protein sequence ID" value="QDG54651.1"/>
    <property type="molecule type" value="Genomic_DNA"/>
</dbReference>
<dbReference type="GO" id="GO:0008236">
    <property type="term" value="F:serine-type peptidase activity"/>
    <property type="evidence" value="ECO:0007669"/>
    <property type="project" value="UniProtKB-KW"/>
</dbReference>
<proteinExistence type="inferred from homology"/>
<dbReference type="Gene3D" id="3.90.226.10">
    <property type="entry name" value="2-enoyl-CoA Hydratase, Chain A, domain 1"/>
    <property type="match status" value="4"/>
</dbReference>
<comment type="similarity">
    <text evidence="1">Belongs to the peptidase S49 family.</text>
</comment>
<dbReference type="OrthoDB" id="9764363at2"/>
<organism evidence="6 7">
    <name type="scientific">Persicimonas caeni</name>
    <dbReference type="NCBI Taxonomy" id="2292766"/>
    <lineage>
        <taxon>Bacteria</taxon>
        <taxon>Deltaproteobacteria</taxon>
        <taxon>Bradymonadales</taxon>
        <taxon>Bradymonadaceae</taxon>
        <taxon>Persicimonas</taxon>
    </lineage>
</organism>